<evidence type="ECO:0000313" key="4">
    <source>
        <dbReference type="EMBL" id="AAT42900.1"/>
    </source>
</evidence>
<reference evidence="5 7" key="3">
    <citation type="submission" date="2017-04" db="EMBL/GenBank/DDBJ databases">
        <authorList>
            <person name="Varghese N."/>
            <person name="Submissions S."/>
        </authorList>
    </citation>
    <scope>NUCLEOTIDE SEQUENCE [LARGE SCALE GENOMIC DNA]</scope>
    <source>
        <strain evidence="5 7">DSM 9789</strain>
    </source>
</reference>
<dbReference type="CAZy" id="GT4">
    <property type="family name" value="Glycosyltransferase Family 4"/>
</dbReference>
<evidence type="ECO:0000259" key="3">
    <source>
        <dbReference type="Pfam" id="PF13439"/>
    </source>
</evidence>
<dbReference type="Pfam" id="PF13439">
    <property type="entry name" value="Glyco_transf_4"/>
    <property type="match status" value="1"/>
</dbReference>
<reference evidence="4 6" key="1">
    <citation type="journal article" date="2004" name="Proc. Natl. Acad. Sci. U.S.A.">
        <title>Genome sequence of Picrophilus torridus and its implications for life around pH 0.</title>
        <authorList>
            <person name="Futterer O."/>
            <person name="Angelov A."/>
            <person name="Liesegang H."/>
            <person name="Gottschalk G."/>
            <person name="Schleper C."/>
            <person name="Schepers B."/>
            <person name="Dock C."/>
            <person name="Antranikian G."/>
            <person name="Liebl W."/>
        </authorList>
    </citation>
    <scope>NUCLEOTIDE SEQUENCE [LARGE SCALE GENOMIC DNA]</scope>
    <source>
        <strain evidence="6">ATCC 700027 / DSM 9790 / JCM 10055 / NBRC 100828</strain>
        <strain evidence="4">DSM 9790</strain>
    </source>
</reference>
<accession>Q6L2A2</accession>
<dbReference type="OrthoDB" id="132546at2157"/>
<dbReference type="Pfam" id="PF00534">
    <property type="entry name" value="Glycos_transf_1"/>
    <property type="match status" value="1"/>
</dbReference>
<evidence type="ECO:0000313" key="5">
    <source>
        <dbReference type="EMBL" id="SMD30786.1"/>
    </source>
</evidence>
<dbReference type="AlphaFoldDB" id="Q6L2A2"/>
<accession>A0A8G2FWH9</accession>
<dbReference type="PANTHER" id="PTHR46401:SF2">
    <property type="entry name" value="GLYCOSYLTRANSFERASE WBBK-RELATED"/>
    <property type="match status" value="1"/>
</dbReference>
<name>Q6L2A2_PICTO</name>
<evidence type="ECO:0000256" key="1">
    <source>
        <dbReference type="ARBA" id="ARBA00022679"/>
    </source>
</evidence>
<dbReference type="GeneID" id="2844596"/>
<feature type="domain" description="Glycosyl transferase family 1" evidence="2">
    <location>
        <begin position="193"/>
        <end position="343"/>
    </location>
</feature>
<keyword evidence="1 4" id="KW-0808">Transferase</keyword>
<organism evidence="4 6">
    <name type="scientific">Picrophilus torridus (strain ATCC 700027 / DSM 9790 / JCM 10055 / NBRC 100828 / KAW 2/3)</name>
    <dbReference type="NCBI Taxonomy" id="1122961"/>
    <lineage>
        <taxon>Archaea</taxon>
        <taxon>Methanobacteriati</taxon>
        <taxon>Thermoplasmatota</taxon>
        <taxon>Thermoplasmata</taxon>
        <taxon>Thermoplasmatales</taxon>
        <taxon>Picrophilaceae</taxon>
        <taxon>Picrophilus</taxon>
    </lineage>
</organism>
<dbReference type="InParanoid" id="Q6L2A2"/>
<dbReference type="EMBL" id="FWYE01000001">
    <property type="protein sequence ID" value="SMD30786.1"/>
    <property type="molecule type" value="Genomic_DNA"/>
</dbReference>
<dbReference type="KEGG" id="pto:PTO0315"/>
<evidence type="ECO:0000259" key="2">
    <source>
        <dbReference type="Pfam" id="PF00534"/>
    </source>
</evidence>
<keyword evidence="7" id="KW-1185">Reference proteome</keyword>
<sequence>MRILEIAYAPPESGGGVERFSNGLSLYAAEKGNNVTVIISGKCNNIFNENNVNYVQLKVKSPFFRKLLFNIKVYFYAKRNKTKFDIIHINGDNGCLASKIKGIKKIMTLHGTSRFSAGFDLNKIMHGSLIWYLKHPNLTVSYYLEKYAAAKSDVVISVSSRLTEILKKIFHRDDIITINIGIDINYYKPGNKMELRNQLNLKNDAIYALWVGMSPQRKRLDFSIKLIKNSRNMHLICIGNTGTYENDDRIHIMGHVDDSVLLKYYQACDFLLLPSVSEAFSLTVIEAMACGLVPVTGKNVYTPGLKNNINSFIASSDDEYINIINKIENNPEILSKMSENAIQNALEYSSYKSFEKYLQIMDDLIHKK</sequence>
<protein>
    <submittedName>
        <fullName evidence="4 5">Glycosyltransferase</fullName>
        <ecNumber evidence="4">2.4.1.-</ecNumber>
    </submittedName>
</protein>
<dbReference type="EMBL" id="AE017261">
    <property type="protein sequence ID" value="AAT42900.1"/>
    <property type="molecule type" value="Genomic_DNA"/>
</dbReference>
<dbReference type="InterPro" id="IPR028098">
    <property type="entry name" value="Glyco_trans_4-like_N"/>
</dbReference>
<dbReference type="eggNOG" id="arCOG01403">
    <property type="taxonomic scope" value="Archaea"/>
</dbReference>
<reference evidence="4" key="2">
    <citation type="submission" date="2004-02" db="EMBL/GenBank/DDBJ databases">
        <authorList>
            <person name="Fuetterer O."/>
            <person name="Angelov A."/>
            <person name="Liesegang H."/>
            <person name="Gottschalk G."/>
            <person name="Schleper C."/>
            <person name="Schepers B."/>
            <person name="Dock C."/>
            <person name="Antranikian G."/>
            <person name="Liebl W."/>
        </authorList>
    </citation>
    <scope>NUCLEOTIDE SEQUENCE</scope>
    <source>
        <strain evidence="4">DSM 9790</strain>
    </source>
</reference>
<dbReference type="Proteomes" id="UP000192315">
    <property type="component" value="Unassembled WGS sequence"/>
</dbReference>
<gene>
    <name evidence="4" type="ordered locus">PTO0315</name>
    <name evidence="5" type="ORF">SAMN02745355_0693</name>
</gene>
<dbReference type="GO" id="GO:0016757">
    <property type="term" value="F:glycosyltransferase activity"/>
    <property type="evidence" value="ECO:0007669"/>
    <property type="project" value="UniProtKB-KW"/>
</dbReference>
<dbReference type="InterPro" id="IPR001296">
    <property type="entry name" value="Glyco_trans_1"/>
</dbReference>
<dbReference type="RefSeq" id="WP_011177116.1">
    <property type="nucleotide sequence ID" value="NC_005877.1"/>
</dbReference>
<keyword evidence="4" id="KW-0328">Glycosyltransferase</keyword>
<dbReference type="STRING" id="263820.PTO0315"/>
<dbReference type="SUPFAM" id="SSF53756">
    <property type="entry name" value="UDP-Glycosyltransferase/glycogen phosphorylase"/>
    <property type="match status" value="1"/>
</dbReference>
<dbReference type="HOGENOM" id="CLU_009583_2_5_2"/>
<dbReference type="Proteomes" id="UP000000438">
    <property type="component" value="Chromosome"/>
</dbReference>
<evidence type="ECO:0000313" key="7">
    <source>
        <dbReference type="Proteomes" id="UP000192315"/>
    </source>
</evidence>
<dbReference type="PANTHER" id="PTHR46401">
    <property type="entry name" value="GLYCOSYLTRANSFERASE WBBK-RELATED"/>
    <property type="match status" value="1"/>
</dbReference>
<dbReference type="CDD" id="cd03801">
    <property type="entry name" value="GT4_PimA-like"/>
    <property type="match status" value="1"/>
</dbReference>
<dbReference type="EC" id="2.4.1.-" evidence="4"/>
<feature type="domain" description="Glycosyltransferase subfamily 4-like N-terminal" evidence="3">
    <location>
        <begin position="15"/>
        <end position="185"/>
    </location>
</feature>
<evidence type="ECO:0000313" key="6">
    <source>
        <dbReference type="Proteomes" id="UP000000438"/>
    </source>
</evidence>
<proteinExistence type="predicted"/>
<dbReference type="Gene3D" id="3.40.50.2000">
    <property type="entry name" value="Glycogen Phosphorylase B"/>
    <property type="match status" value="2"/>
</dbReference>
<dbReference type="PaxDb" id="263820-PTO0315"/>